<protein>
    <submittedName>
        <fullName evidence="1">Uncharacterized protein</fullName>
    </submittedName>
</protein>
<keyword evidence="2" id="KW-1185">Reference proteome</keyword>
<proteinExistence type="predicted"/>
<organism evidence="1 2">
    <name type="scientific">Cirrhinus mrigala</name>
    <name type="common">Mrigala</name>
    <dbReference type="NCBI Taxonomy" id="683832"/>
    <lineage>
        <taxon>Eukaryota</taxon>
        <taxon>Metazoa</taxon>
        <taxon>Chordata</taxon>
        <taxon>Craniata</taxon>
        <taxon>Vertebrata</taxon>
        <taxon>Euteleostomi</taxon>
        <taxon>Actinopterygii</taxon>
        <taxon>Neopterygii</taxon>
        <taxon>Teleostei</taxon>
        <taxon>Ostariophysi</taxon>
        <taxon>Cypriniformes</taxon>
        <taxon>Cyprinidae</taxon>
        <taxon>Labeoninae</taxon>
        <taxon>Labeonini</taxon>
        <taxon>Cirrhinus</taxon>
    </lineage>
</organism>
<sequence>MKAHFKELTGIDMNDSFEEATTSEFRRISEYFQFQCTERASRAGRILTKIRTGGDHVCGVVMLLLAHFKNYEDQFLVMVEDICVPNDVCPEQLPPTPIVCGENPLTASVYMVAVDQMIVNEHLLNCTEALYLIFSLYYILNRSSGREELGATLEFLQRCIFRINPHKGTNVEKRDSVNPKVFSLASEIAAFDWGD</sequence>
<reference evidence="1 2" key="1">
    <citation type="submission" date="2024-05" db="EMBL/GenBank/DDBJ databases">
        <title>Genome sequencing and assembly of Indian major carp, Cirrhinus mrigala (Hamilton, 1822).</title>
        <authorList>
            <person name="Mohindra V."/>
            <person name="Chowdhury L.M."/>
            <person name="Lal K."/>
            <person name="Jena J.K."/>
        </authorList>
    </citation>
    <scope>NUCLEOTIDE SEQUENCE [LARGE SCALE GENOMIC DNA]</scope>
    <source>
        <strain evidence="1">CM1030</strain>
        <tissue evidence="1">Blood</tissue>
    </source>
</reference>
<evidence type="ECO:0000313" key="2">
    <source>
        <dbReference type="Proteomes" id="UP001529510"/>
    </source>
</evidence>
<comment type="caution">
    <text evidence="1">The sequence shown here is derived from an EMBL/GenBank/DDBJ whole genome shotgun (WGS) entry which is preliminary data.</text>
</comment>
<dbReference type="PANTHER" id="PTHR31025">
    <property type="entry name" value="SI:CH211-196P9.1-RELATED"/>
    <property type="match status" value="1"/>
</dbReference>
<dbReference type="EMBL" id="JAMKFB020000248">
    <property type="protein sequence ID" value="KAL0151369.1"/>
    <property type="molecule type" value="Genomic_DNA"/>
</dbReference>
<dbReference type="PANTHER" id="PTHR31025:SF22">
    <property type="entry name" value="IP13529P"/>
    <property type="match status" value="1"/>
</dbReference>
<accession>A0ABD0MN78</accession>
<dbReference type="AlphaFoldDB" id="A0ABD0MN78"/>
<name>A0ABD0MN78_CIRMR</name>
<dbReference type="Proteomes" id="UP001529510">
    <property type="component" value="Unassembled WGS sequence"/>
</dbReference>
<gene>
    <name evidence="1" type="ORF">M9458_053363</name>
</gene>
<evidence type="ECO:0000313" key="1">
    <source>
        <dbReference type="EMBL" id="KAL0151369.1"/>
    </source>
</evidence>